<protein>
    <recommendedName>
        <fullName evidence="4">Antifreeze protein</fullName>
    </recommendedName>
</protein>
<dbReference type="RefSeq" id="WP_091519808.1">
    <property type="nucleotide sequence ID" value="NZ_FORF01000005.1"/>
</dbReference>
<accession>A0A1I3KHW7</accession>
<gene>
    <name evidence="2" type="ORF">SAMN03080618_01207</name>
</gene>
<name>A0A1I3KHW7_9HYPH</name>
<dbReference type="AlphaFoldDB" id="A0A1I3KHW7"/>
<evidence type="ECO:0000313" key="3">
    <source>
        <dbReference type="Proteomes" id="UP000242763"/>
    </source>
</evidence>
<sequence length="129" mass="14396">MFKFFKIAALSAFVGLGALAAVPATAQAQSGGVYLGFGNQGPTLGIQFDDRGRHDMRDRGWRDHRGPDRRYRERGCSVREAVNKAERMGLRRARVISENRRVVRVEGRGHGRRSAVITFANDRGCPVIR</sequence>
<dbReference type="EMBL" id="FORF01000005">
    <property type="protein sequence ID" value="SFI72111.1"/>
    <property type="molecule type" value="Genomic_DNA"/>
</dbReference>
<reference evidence="3" key="1">
    <citation type="submission" date="2016-10" db="EMBL/GenBank/DDBJ databases">
        <authorList>
            <person name="Varghese N."/>
            <person name="Submissions S."/>
        </authorList>
    </citation>
    <scope>NUCLEOTIDE SEQUENCE [LARGE SCALE GENOMIC DNA]</scope>
    <source>
        <strain evidence="3">DSM 21857</strain>
    </source>
</reference>
<evidence type="ECO:0000313" key="2">
    <source>
        <dbReference type="EMBL" id="SFI72111.1"/>
    </source>
</evidence>
<feature type="signal peptide" evidence="1">
    <location>
        <begin position="1"/>
        <end position="20"/>
    </location>
</feature>
<dbReference type="OrthoDB" id="8453806at2"/>
<dbReference type="STRING" id="1121003.SAMN03080618_01207"/>
<keyword evidence="3" id="KW-1185">Reference proteome</keyword>
<keyword evidence="1" id="KW-0732">Signal</keyword>
<evidence type="ECO:0000256" key="1">
    <source>
        <dbReference type="SAM" id="SignalP"/>
    </source>
</evidence>
<feature type="chain" id="PRO_5017221431" description="Antifreeze protein" evidence="1">
    <location>
        <begin position="21"/>
        <end position="129"/>
    </location>
</feature>
<organism evidence="2 3">
    <name type="scientific">Aquamicrobium aerolatum DSM 21857</name>
    <dbReference type="NCBI Taxonomy" id="1121003"/>
    <lineage>
        <taxon>Bacteria</taxon>
        <taxon>Pseudomonadati</taxon>
        <taxon>Pseudomonadota</taxon>
        <taxon>Alphaproteobacteria</taxon>
        <taxon>Hyphomicrobiales</taxon>
        <taxon>Phyllobacteriaceae</taxon>
        <taxon>Aerobium</taxon>
    </lineage>
</organism>
<proteinExistence type="predicted"/>
<dbReference type="Proteomes" id="UP000242763">
    <property type="component" value="Unassembled WGS sequence"/>
</dbReference>
<evidence type="ECO:0008006" key="4">
    <source>
        <dbReference type="Google" id="ProtNLM"/>
    </source>
</evidence>